<dbReference type="RefSeq" id="WP_008071820.1">
    <property type="nucleotide sequence ID" value="NZ_AQWK01000004.1"/>
</dbReference>
<feature type="region of interest" description="Disordered" evidence="1">
    <location>
        <begin position="1"/>
        <end position="32"/>
    </location>
</feature>
<accession>F1ZDU5</accession>
<dbReference type="STRING" id="983920.Y88_3526"/>
<dbReference type="InParanoid" id="F1ZDU5"/>
<dbReference type="Proteomes" id="UP000004728">
    <property type="component" value="Unassembled WGS sequence"/>
</dbReference>
<comment type="caution">
    <text evidence="2">The sequence shown here is derived from an EMBL/GenBank/DDBJ whole genome shotgun (WGS) entry which is preliminary data.</text>
</comment>
<proteinExistence type="predicted"/>
<dbReference type="OrthoDB" id="7502877at2"/>
<protein>
    <submittedName>
        <fullName evidence="2">Uncharacterized protein</fullName>
    </submittedName>
</protein>
<evidence type="ECO:0000256" key="1">
    <source>
        <dbReference type="SAM" id="MobiDB-lite"/>
    </source>
</evidence>
<evidence type="ECO:0000313" key="2">
    <source>
        <dbReference type="EMBL" id="EGD57218.1"/>
    </source>
</evidence>
<organism evidence="2 3">
    <name type="scientific">Novosphingobium nitrogenifigens DSM 19370</name>
    <dbReference type="NCBI Taxonomy" id="983920"/>
    <lineage>
        <taxon>Bacteria</taxon>
        <taxon>Pseudomonadati</taxon>
        <taxon>Pseudomonadota</taxon>
        <taxon>Alphaproteobacteria</taxon>
        <taxon>Sphingomonadales</taxon>
        <taxon>Sphingomonadaceae</taxon>
        <taxon>Novosphingobium</taxon>
    </lineage>
</organism>
<gene>
    <name evidence="2" type="ORF">Y88_3526</name>
</gene>
<reference evidence="2 3" key="1">
    <citation type="journal article" date="2012" name="J. Bacteriol.">
        <title>Draft Genome Sequence of Novosphingobium nitrogenifigens Y88T.</title>
        <authorList>
            <person name="Strabala T.J."/>
            <person name="Macdonald L."/>
            <person name="Liu V."/>
            <person name="Smit A.M."/>
        </authorList>
    </citation>
    <scope>NUCLEOTIDE SEQUENCE [LARGE SCALE GENOMIC DNA]</scope>
    <source>
        <strain evidence="2 3">DSM 19370</strain>
    </source>
</reference>
<sequence length="429" mass="46017">MSAEDTGTEVSSRRRRSRSAARGGARSGKSHARVRGIALPRLTRSPAALAGALGIGVYILAALASGTDRLAEQHPGMPSLIGWPYDYGAAVQRSRFTMAAKDYTGTSALLARALRSAPVDQFIIGALGRMQLAAGETDKASRTFAVSAALGWRDGGTQIYWLQKGIEVGDFQAAVLRADSFLRQADDETGRNQVVDSLSDYEEGRDALAERIRATHPLWANQFTYHIDALPPEKLADRADIIRRAGPGIWSCKDTWSLISRLVDAGYLDEAATVRKMSCGASPGIVHDPDFALINLDSPNSSLDWNVPHRGDVNIQSDREANGHPLLRFTVSSPSTLEILAQRILVGSGTYRISWRSPGTSSATLRKMSVSLDCASDLSDANPGQPAPSGAYAVTTTFDGSCPAPVLAFWLSPNQQATITDVHVSFLGH</sequence>
<dbReference type="AlphaFoldDB" id="F1ZDU5"/>
<name>F1ZDU5_9SPHN</name>
<evidence type="ECO:0000313" key="3">
    <source>
        <dbReference type="Proteomes" id="UP000004728"/>
    </source>
</evidence>
<keyword evidence="3" id="KW-1185">Reference proteome</keyword>
<dbReference type="HOGENOM" id="CLU_639096_0_0_5"/>
<dbReference type="EMBL" id="AEWJ01000067">
    <property type="protein sequence ID" value="EGD57218.1"/>
    <property type="molecule type" value="Genomic_DNA"/>
</dbReference>